<sequence>MTIIILSLFSVLGLSELASSGIADQFKYSLDIRDKMDPVWIRSDLSPVSRIECAHLCFKQSCKYFGYSEGRHCHLLEDSVDEEQCADGECSSPGMKIYKLREIEQPTTTTEEITTTKEPTTTTTEKPTTTTTEEPTTTTEEPTTTTEKPTTTTQEPTTTTENPTTTTEEPTTTTTEKPTTTTTEATTTTEEPTTTTAESPTTTTTEMTTTTTTEEPSTTTTTEQPTTTTTLATTTEGDTTTKDPWSCAPGDGGMSVNASCLDTQLLNALGSRSPFFGDVLSPKCYDFNENIYDASKEEVKRFLSLDGGLTLNAKCSGDTDVIYKWNLCVMKQNVKALTIHCAPVKDSGRIEKVFNRSSEKWKDALTDCDQKAGYQAIYMEPAPTAPITRVTHQCVLFTVSNTPVDDVAGNKPATG</sequence>
<evidence type="ECO:0000256" key="2">
    <source>
        <dbReference type="SAM" id="SignalP"/>
    </source>
</evidence>
<evidence type="ECO:0008006" key="5">
    <source>
        <dbReference type="Google" id="ProtNLM"/>
    </source>
</evidence>
<reference evidence="3 4" key="1">
    <citation type="journal article" date="2022" name="Nat. Ecol. Evol.">
        <title>A masculinizing supergene underlies an exaggerated male reproductive morph in a spider.</title>
        <authorList>
            <person name="Hendrickx F."/>
            <person name="De Corte Z."/>
            <person name="Sonet G."/>
            <person name="Van Belleghem S.M."/>
            <person name="Kostlbacher S."/>
            <person name="Vangestel C."/>
        </authorList>
    </citation>
    <scope>NUCLEOTIDE SEQUENCE [LARGE SCALE GENOMIC DNA]</scope>
    <source>
        <strain evidence="3">W744_W776</strain>
    </source>
</reference>
<gene>
    <name evidence="3" type="ORF">JTE90_026679</name>
</gene>
<name>A0AAV6V0J5_9ARAC</name>
<feature type="signal peptide" evidence="2">
    <location>
        <begin position="1"/>
        <end position="23"/>
    </location>
</feature>
<dbReference type="PANTHER" id="PTHR36493">
    <property type="entry name" value="NEUROBLAST DIFFERENTIATION-ASSOCIATED PROTEIN AHNAK-LIKE PROTEIN"/>
    <property type="match status" value="1"/>
</dbReference>
<accession>A0AAV6V0J5</accession>
<comment type="caution">
    <text evidence="3">The sequence shown here is derived from an EMBL/GenBank/DDBJ whole genome shotgun (WGS) entry which is preliminary data.</text>
</comment>
<dbReference type="AlphaFoldDB" id="A0AAV6V0J5"/>
<evidence type="ECO:0000313" key="3">
    <source>
        <dbReference type="EMBL" id="KAG8190109.1"/>
    </source>
</evidence>
<feature type="compositionally biased region" description="Low complexity" evidence="1">
    <location>
        <begin position="105"/>
        <end position="238"/>
    </location>
</feature>
<evidence type="ECO:0000256" key="1">
    <source>
        <dbReference type="SAM" id="MobiDB-lite"/>
    </source>
</evidence>
<feature type="region of interest" description="Disordered" evidence="1">
    <location>
        <begin position="98"/>
        <end position="244"/>
    </location>
</feature>
<dbReference type="EMBL" id="JAFNEN010000193">
    <property type="protein sequence ID" value="KAG8190109.1"/>
    <property type="molecule type" value="Genomic_DNA"/>
</dbReference>
<keyword evidence="2" id="KW-0732">Signal</keyword>
<dbReference type="Proteomes" id="UP000827092">
    <property type="component" value="Unassembled WGS sequence"/>
</dbReference>
<organism evidence="3 4">
    <name type="scientific">Oedothorax gibbosus</name>
    <dbReference type="NCBI Taxonomy" id="931172"/>
    <lineage>
        <taxon>Eukaryota</taxon>
        <taxon>Metazoa</taxon>
        <taxon>Ecdysozoa</taxon>
        <taxon>Arthropoda</taxon>
        <taxon>Chelicerata</taxon>
        <taxon>Arachnida</taxon>
        <taxon>Araneae</taxon>
        <taxon>Araneomorphae</taxon>
        <taxon>Entelegynae</taxon>
        <taxon>Araneoidea</taxon>
        <taxon>Linyphiidae</taxon>
        <taxon>Erigoninae</taxon>
        <taxon>Oedothorax</taxon>
    </lineage>
</organism>
<evidence type="ECO:0000313" key="4">
    <source>
        <dbReference type="Proteomes" id="UP000827092"/>
    </source>
</evidence>
<dbReference type="PANTHER" id="PTHR36493:SF3">
    <property type="entry name" value="CHITIN-BINDING TYPE-4 DOMAIN-CONTAINING PROTEIN"/>
    <property type="match status" value="1"/>
</dbReference>
<feature type="chain" id="PRO_5043955746" description="Apple domain-containing protein" evidence="2">
    <location>
        <begin position="24"/>
        <end position="415"/>
    </location>
</feature>
<protein>
    <recommendedName>
        <fullName evidence="5">Apple domain-containing protein</fullName>
    </recommendedName>
</protein>
<proteinExistence type="predicted"/>
<keyword evidence="4" id="KW-1185">Reference proteome</keyword>